<gene>
    <name evidence="5" type="ORF">A3J56_00330</name>
</gene>
<evidence type="ECO:0000256" key="4">
    <source>
        <dbReference type="ARBA" id="ARBA00023306"/>
    </source>
</evidence>
<dbReference type="PANTHER" id="PTHR34298">
    <property type="entry name" value="SEGREGATION AND CONDENSATION PROTEIN B"/>
    <property type="match status" value="1"/>
</dbReference>
<dbReference type="SUPFAM" id="SSF46785">
    <property type="entry name" value="Winged helix' DNA-binding domain"/>
    <property type="match status" value="2"/>
</dbReference>
<dbReference type="STRING" id="1798338.A3J56_00330"/>
<keyword evidence="3" id="KW-0159">Chromosome partition</keyword>
<evidence type="ECO:0000313" key="5">
    <source>
        <dbReference type="EMBL" id="OGF73587.1"/>
    </source>
</evidence>
<evidence type="ECO:0000256" key="1">
    <source>
        <dbReference type="ARBA" id="ARBA00022490"/>
    </source>
</evidence>
<dbReference type="GO" id="GO:0051304">
    <property type="term" value="P:chromosome separation"/>
    <property type="evidence" value="ECO:0007669"/>
    <property type="project" value="InterPro"/>
</dbReference>
<evidence type="ECO:0000256" key="3">
    <source>
        <dbReference type="ARBA" id="ARBA00022829"/>
    </source>
</evidence>
<dbReference type="InterPro" id="IPR005234">
    <property type="entry name" value="ScpB_csome_segregation"/>
</dbReference>
<keyword evidence="4" id="KW-0131">Cell cycle</keyword>
<dbReference type="PANTHER" id="PTHR34298:SF2">
    <property type="entry name" value="SEGREGATION AND CONDENSATION PROTEIN B"/>
    <property type="match status" value="1"/>
</dbReference>
<dbReference type="Proteomes" id="UP000178406">
    <property type="component" value="Unassembled WGS sequence"/>
</dbReference>
<name>A0A1F5WDA6_9BACT</name>
<keyword evidence="1" id="KW-0963">Cytoplasm</keyword>
<comment type="caution">
    <text evidence="5">The sequence shown here is derived from an EMBL/GenBank/DDBJ whole genome shotgun (WGS) entry which is preliminary data.</text>
</comment>
<dbReference type="Pfam" id="PF04079">
    <property type="entry name" value="SMC_ScpB"/>
    <property type="match status" value="1"/>
</dbReference>
<accession>A0A1F5WDA6</accession>
<dbReference type="InterPro" id="IPR036388">
    <property type="entry name" value="WH-like_DNA-bd_sf"/>
</dbReference>
<dbReference type="AlphaFoldDB" id="A0A1F5WDA6"/>
<dbReference type="EMBL" id="MFHQ01000040">
    <property type="protein sequence ID" value="OGF73587.1"/>
    <property type="molecule type" value="Genomic_DNA"/>
</dbReference>
<evidence type="ECO:0000256" key="2">
    <source>
        <dbReference type="ARBA" id="ARBA00022618"/>
    </source>
</evidence>
<dbReference type="Gene3D" id="1.10.10.10">
    <property type="entry name" value="Winged helix-like DNA-binding domain superfamily/Winged helix DNA-binding domain"/>
    <property type="match status" value="2"/>
</dbReference>
<organism evidence="5 6">
    <name type="scientific">Candidatus Giovannonibacteria bacterium RIFCSPHIGHO2_02_FULL_46_20</name>
    <dbReference type="NCBI Taxonomy" id="1798338"/>
    <lineage>
        <taxon>Bacteria</taxon>
        <taxon>Candidatus Giovannoniibacteriota</taxon>
    </lineage>
</organism>
<dbReference type="GO" id="GO:0051301">
    <property type="term" value="P:cell division"/>
    <property type="evidence" value="ECO:0007669"/>
    <property type="project" value="UniProtKB-KW"/>
</dbReference>
<evidence type="ECO:0000313" key="6">
    <source>
        <dbReference type="Proteomes" id="UP000178406"/>
    </source>
</evidence>
<dbReference type="InterPro" id="IPR036390">
    <property type="entry name" value="WH_DNA-bd_sf"/>
</dbReference>
<keyword evidence="2" id="KW-0132">Cell division</keyword>
<dbReference type="PIRSF" id="PIRSF019345">
    <property type="entry name" value="ScpB"/>
    <property type="match status" value="1"/>
</dbReference>
<sequence length="185" mass="20798">MSNWVNDVAQQLEALLFVSGEGMSKHALAARCKKNDAEIALALTELKAHLQKYHALDILEYEDRVALVTAPSVAKIVESFAKEEFAGDLTRAALETLAIITYKGPIRRSEIDYIRGVNSSFMLRNLLLRGLIERSRDQKDARSYAYRITPQFLKFMGLTSLSELPHYGSFAESLEVFLKNTEPSV</sequence>
<reference evidence="5 6" key="1">
    <citation type="journal article" date="2016" name="Nat. Commun.">
        <title>Thousands of microbial genomes shed light on interconnected biogeochemical processes in an aquifer system.</title>
        <authorList>
            <person name="Anantharaman K."/>
            <person name="Brown C.T."/>
            <person name="Hug L.A."/>
            <person name="Sharon I."/>
            <person name="Castelle C.J."/>
            <person name="Probst A.J."/>
            <person name="Thomas B.C."/>
            <person name="Singh A."/>
            <person name="Wilkins M.J."/>
            <person name="Karaoz U."/>
            <person name="Brodie E.L."/>
            <person name="Williams K.H."/>
            <person name="Hubbard S.S."/>
            <person name="Banfield J.F."/>
        </authorList>
    </citation>
    <scope>NUCLEOTIDE SEQUENCE [LARGE SCALE GENOMIC DNA]</scope>
</reference>
<dbReference type="NCBIfam" id="TIGR00281">
    <property type="entry name" value="SMC-Scp complex subunit ScpB"/>
    <property type="match status" value="1"/>
</dbReference>
<proteinExistence type="predicted"/>
<protein>
    <submittedName>
        <fullName evidence="5">SMC-Scp complex subunit ScpB</fullName>
    </submittedName>
</protein>